<sequence>MSSIFESLCWVIIKLVSRWCPHHRCLGHRAGIEMQEEVFAVVERIASQIEALIVIPFGIAAISIYVSIYLGSLLLLLSLIQFHVVVSVIPFGIEQTEEAAASQSGSMHLSNISRHFCTQ</sequence>
<evidence type="ECO:0000313" key="1">
    <source>
        <dbReference type="EMBL" id="KAI4351226.1"/>
    </source>
</evidence>
<protein>
    <submittedName>
        <fullName evidence="1">Uncharacterized protein</fullName>
    </submittedName>
</protein>
<keyword evidence="2" id="KW-1185">Reference proteome</keyword>
<dbReference type="Proteomes" id="UP000828941">
    <property type="component" value="Chromosome 3"/>
</dbReference>
<proteinExistence type="predicted"/>
<accession>A0ACB9PUF4</accession>
<dbReference type="EMBL" id="CM039428">
    <property type="protein sequence ID" value="KAI4351226.1"/>
    <property type="molecule type" value="Genomic_DNA"/>
</dbReference>
<organism evidence="1 2">
    <name type="scientific">Bauhinia variegata</name>
    <name type="common">Purple orchid tree</name>
    <name type="synonym">Phanera variegata</name>
    <dbReference type="NCBI Taxonomy" id="167791"/>
    <lineage>
        <taxon>Eukaryota</taxon>
        <taxon>Viridiplantae</taxon>
        <taxon>Streptophyta</taxon>
        <taxon>Embryophyta</taxon>
        <taxon>Tracheophyta</taxon>
        <taxon>Spermatophyta</taxon>
        <taxon>Magnoliopsida</taxon>
        <taxon>eudicotyledons</taxon>
        <taxon>Gunneridae</taxon>
        <taxon>Pentapetalae</taxon>
        <taxon>rosids</taxon>
        <taxon>fabids</taxon>
        <taxon>Fabales</taxon>
        <taxon>Fabaceae</taxon>
        <taxon>Cercidoideae</taxon>
        <taxon>Cercideae</taxon>
        <taxon>Bauhiniinae</taxon>
        <taxon>Bauhinia</taxon>
    </lineage>
</organism>
<evidence type="ECO:0000313" key="2">
    <source>
        <dbReference type="Proteomes" id="UP000828941"/>
    </source>
</evidence>
<name>A0ACB9PUF4_BAUVA</name>
<gene>
    <name evidence="1" type="ORF">L6164_005604</name>
</gene>
<reference evidence="1 2" key="1">
    <citation type="journal article" date="2022" name="DNA Res.">
        <title>Chromosomal-level genome assembly of the orchid tree Bauhinia variegata (Leguminosae; Cercidoideae) supports the allotetraploid origin hypothesis of Bauhinia.</title>
        <authorList>
            <person name="Zhong Y."/>
            <person name="Chen Y."/>
            <person name="Zheng D."/>
            <person name="Pang J."/>
            <person name="Liu Y."/>
            <person name="Luo S."/>
            <person name="Meng S."/>
            <person name="Qian L."/>
            <person name="Wei D."/>
            <person name="Dai S."/>
            <person name="Zhou R."/>
        </authorList>
    </citation>
    <scope>NUCLEOTIDE SEQUENCE [LARGE SCALE GENOMIC DNA]</scope>
    <source>
        <strain evidence="1">BV-YZ2020</strain>
    </source>
</reference>
<comment type="caution">
    <text evidence="1">The sequence shown here is derived from an EMBL/GenBank/DDBJ whole genome shotgun (WGS) entry which is preliminary data.</text>
</comment>